<proteinExistence type="predicted"/>
<reference evidence="2" key="1">
    <citation type="submission" date="2023-03" db="EMBL/GenBank/DDBJ databases">
        <title>Massive genome expansion in bonnet fungi (Mycena s.s.) driven by repeated elements and novel gene families across ecological guilds.</title>
        <authorList>
            <consortium name="Lawrence Berkeley National Laboratory"/>
            <person name="Harder C.B."/>
            <person name="Miyauchi S."/>
            <person name="Viragh M."/>
            <person name="Kuo A."/>
            <person name="Thoen E."/>
            <person name="Andreopoulos B."/>
            <person name="Lu D."/>
            <person name="Skrede I."/>
            <person name="Drula E."/>
            <person name="Henrissat B."/>
            <person name="Morin E."/>
            <person name="Kohler A."/>
            <person name="Barry K."/>
            <person name="LaButti K."/>
            <person name="Morin E."/>
            <person name="Salamov A."/>
            <person name="Lipzen A."/>
            <person name="Mereny Z."/>
            <person name="Hegedus B."/>
            <person name="Baldrian P."/>
            <person name="Stursova M."/>
            <person name="Weitz H."/>
            <person name="Taylor A."/>
            <person name="Grigoriev I.V."/>
            <person name="Nagy L.G."/>
            <person name="Martin F."/>
            <person name="Kauserud H."/>
        </authorList>
    </citation>
    <scope>NUCLEOTIDE SEQUENCE</scope>
    <source>
        <strain evidence="2">CBHHK173m</strain>
    </source>
</reference>
<gene>
    <name evidence="2" type="ORF">B0H15DRAFT_841236</name>
</gene>
<comment type="caution">
    <text evidence="2">The sequence shown here is derived from an EMBL/GenBank/DDBJ whole genome shotgun (WGS) entry which is preliminary data.</text>
</comment>
<evidence type="ECO:0000256" key="1">
    <source>
        <dbReference type="SAM" id="MobiDB-lite"/>
    </source>
</evidence>
<evidence type="ECO:0000313" key="3">
    <source>
        <dbReference type="Proteomes" id="UP001222325"/>
    </source>
</evidence>
<feature type="compositionally biased region" description="Polar residues" evidence="1">
    <location>
        <begin position="39"/>
        <end position="50"/>
    </location>
</feature>
<protein>
    <submittedName>
        <fullName evidence="2">Uncharacterized protein</fullName>
    </submittedName>
</protein>
<evidence type="ECO:0000313" key="2">
    <source>
        <dbReference type="EMBL" id="KAJ7088408.1"/>
    </source>
</evidence>
<dbReference type="Proteomes" id="UP001222325">
    <property type="component" value="Unassembled WGS sequence"/>
</dbReference>
<keyword evidence="3" id="KW-1185">Reference proteome</keyword>
<organism evidence="2 3">
    <name type="scientific">Mycena belliarum</name>
    <dbReference type="NCBI Taxonomy" id="1033014"/>
    <lineage>
        <taxon>Eukaryota</taxon>
        <taxon>Fungi</taxon>
        <taxon>Dikarya</taxon>
        <taxon>Basidiomycota</taxon>
        <taxon>Agaricomycotina</taxon>
        <taxon>Agaricomycetes</taxon>
        <taxon>Agaricomycetidae</taxon>
        <taxon>Agaricales</taxon>
        <taxon>Marasmiineae</taxon>
        <taxon>Mycenaceae</taxon>
        <taxon>Mycena</taxon>
    </lineage>
</organism>
<sequence>MIHAANMPPSVVRDQGVTRPQGSLHQRCTHNHRKVSPTAAGTNRRNSSKTMADKLAQELVDRIIDFCTGRGSMGRCSLVGRRWLYRTRQHLFAEVKLSRIDSFLDLLESSEPSSALQILTFVRSLVMECLGGFPTDRDLLNRLHACGPMTNLASIEIHLMWWDELTTTVAWLNSEEKFQDHLCKWERNSKTGISHFALHHVDPNYPCDVPLHTLTGILACFSNIESLVIIDIEICEDEGKTRYSWDVDLHRVDSLMLHLYGGHHLFLLWLLSLSRPLALKSLNLGGLMNLGGPNARIDDDAEEQEWIAPLNKYFEQAGASLRSFDFNFLSIEVFHEFRHILRYMPNLQDLGFNVRSPSEIVSILRLLPESDSFLSIVIKQDPNFAGDVLPWSVIDSILAEPRFRGLTQFFIYDYSEERTPAVTAEIRLLMPLANARGIIKS</sequence>
<dbReference type="AlphaFoldDB" id="A0AAD6U4M2"/>
<accession>A0AAD6U4M2</accession>
<name>A0AAD6U4M2_9AGAR</name>
<feature type="region of interest" description="Disordered" evidence="1">
    <location>
        <begin position="1"/>
        <end position="50"/>
    </location>
</feature>
<dbReference type="EMBL" id="JARJCN010000026">
    <property type="protein sequence ID" value="KAJ7088408.1"/>
    <property type="molecule type" value="Genomic_DNA"/>
</dbReference>